<comment type="caution">
    <text evidence="1">The sequence shown here is derived from an EMBL/GenBank/DDBJ whole genome shotgun (WGS) entry which is preliminary data.</text>
</comment>
<keyword evidence="2" id="KW-1185">Reference proteome</keyword>
<organism evidence="1 2">
    <name type="scientific">Pseudoscardovia suis</name>
    <dbReference type="NCBI Taxonomy" id="987063"/>
    <lineage>
        <taxon>Bacteria</taxon>
        <taxon>Bacillati</taxon>
        <taxon>Actinomycetota</taxon>
        <taxon>Actinomycetes</taxon>
        <taxon>Bifidobacteriales</taxon>
        <taxon>Bifidobacteriaceae</taxon>
        <taxon>Pseudoscardovia</taxon>
    </lineage>
</organism>
<proteinExistence type="predicted"/>
<protein>
    <submittedName>
        <fullName evidence="1">Uncharacterized protein</fullName>
    </submittedName>
</protein>
<dbReference type="AlphaFoldDB" id="A0A261ERQ0"/>
<evidence type="ECO:0000313" key="1">
    <source>
        <dbReference type="EMBL" id="OZG49532.1"/>
    </source>
</evidence>
<reference evidence="1 2" key="1">
    <citation type="journal article" date="2017" name="BMC Genomics">
        <title>Comparative genomic and phylogenomic analyses of the Bifidobacteriaceae family.</title>
        <authorList>
            <person name="Lugli G.A."/>
            <person name="Milani C."/>
            <person name="Turroni F."/>
            <person name="Duranti S."/>
            <person name="Mancabelli L."/>
            <person name="Mangifesta M."/>
            <person name="Ferrario C."/>
            <person name="Modesto M."/>
            <person name="Mattarelli P."/>
            <person name="Jiri K."/>
            <person name="van Sinderen D."/>
            <person name="Ventura M."/>
        </authorList>
    </citation>
    <scope>NUCLEOTIDE SEQUENCE [LARGE SCALE GENOMIC DNA]</scope>
    <source>
        <strain evidence="1 2">DSM 24744</strain>
    </source>
</reference>
<gene>
    <name evidence="1" type="ORF">PSSU_1356</name>
</gene>
<name>A0A261ERQ0_9BIFI</name>
<accession>A0A261ERQ0</accession>
<sequence>MSQHPVIMHILPHSLSDTHTIYTRYNPKVNKGL</sequence>
<dbReference type="Proteomes" id="UP000216454">
    <property type="component" value="Unassembled WGS sequence"/>
</dbReference>
<dbReference type="EMBL" id="MWWQ01000014">
    <property type="protein sequence ID" value="OZG49532.1"/>
    <property type="molecule type" value="Genomic_DNA"/>
</dbReference>
<evidence type="ECO:0000313" key="2">
    <source>
        <dbReference type="Proteomes" id="UP000216454"/>
    </source>
</evidence>